<dbReference type="InterPro" id="IPR052156">
    <property type="entry name" value="BCAA_Transport_ATP-bd_LivF"/>
</dbReference>
<keyword evidence="9" id="KW-1185">Reference proteome</keyword>
<dbReference type="PANTHER" id="PTHR43820">
    <property type="entry name" value="HIGH-AFFINITY BRANCHED-CHAIN AMINO ACID TRANSPORT ATP-BINDING PROTEIN LIVF"/>
    <property type="match status" value="1"/>
</dbReference>
<dbReference type="Pfam" id="PF00005">
    <property type="entry name" value="ABC_tran"/>
    <property type="match status" value="1"/>
</dbReference>
<dbReference type="Gene3D" id="3.40.50.300">
    <property type="entry name" value="P-loop containing nucleotide triphosphate hydrolases"/>
    <property type="match status" value="1"/>
</dbReference>
<dbReference type="GO" id="GO:0005524">
    <property type="term" value="F:ATP binding"/>
    <property type="evidence" value="ECO:0007669"/>
    <property type="project" value="UniProtKB-KW"/>
</dbReference>
<evidence type="ECO:0000313" key="8">
    <source>
        <dbReference type="EMBL" id="MFC7462651.1"/>
    </source>
</evidence>
<sequence>MTVLHVENIGGGYSEVDILKGVELQVSVGEIVTVVGTNGAGKSTLIKAVMGLLPRLAGRILWEGQDIARASTERRLNTGIGYVPQVANVFASLTVHDNLLVVQGVPEVRRRAAEMFELFPALQPLAQRRAGALSGGERQQLAFAMALMSRPRLICLDEPTAALSPALVKTVFDQIVRLPELGCAVLMVEQRAREALQISQRGYIMDQGRVAMSGPAAGLLDDPRAVELYLGHEA</sequence>
<dbReference type="EMBL" id="JBHTBZ010000071">
    <property type="protein sequence ID" value="MFC7462651.1"/>
    <property type="molecule type" value="Genomic_DNA"/>
</dbReference>
<dbReference type="Proteomes" id="UP001596457">
    <property type="component" value="Unassembled WGS sequence"/>
</dbReference>
<dbReference type="SUPFAM" id="SSF52540">
    <property type="entry name" value="P-loop containing nucleoside triphosphate hydrolases"/>
    <property type="match status" value="1"/>
</dbReference>
<keyword evidence="3" id="KW-0472">Membrane</keyword>
<dbReference type="SMART" id="SM00382">
    <property type="entry name" value="AAA"/>
    <property type="match status" value="1"/>
</dbReference>
<proteinExistence type="inferred from homology"/>
<dbReference type="InterPro" id="IPR003593">
    <property type="entry name" value="AAA+_ATPase"/>
</dbReference>
<accession>A0ABW2SGP2</accession>
<protein>
    <submittedName>
        <fullName evidence="8">ABC transporter ATP-binding protein</fullName>
    </submittedName>
</protein>
<organism evidence="8 9">
    <name type="scientific">Hydrogenophaga defluvii</name>
    <dbReference type="NCBI Taxonomy" id="249410"/>
    <lineage>
        <taxon>Bacteria</taxon>
        <taxon>Pseudomonadati</taxon>
        <taxon>Pseudomonadota</taxon>
        <taxon>Betaproteobacteria</taxon>
        <taxon>Burkholderiales</taxon>
        <taxon>Comamonadaceae</taxon>
        <taxon>Hydrogenophaga</taxon>
    </lineage>
</organism>
<feature type="domain" description="ABC transporter" evidence="7">
    <location>
        <begin position="4"/>
        <end position="232"/>
    </location>
</feature>
<keyword evidence="2" id="KW-0813">Transport</keyword>
<evidence type="ECO:0000256" key="3">
    <source>
        <dbReference type="ARBA" id="ARBA00022475"/>
    </source>
</evidence>
<evidence type="ECO:0000256" key="6">
    <source>
        <dbReference type="ARBA" id="ARBA00022970"/>
    </source>
</evidence>
<evidence type="ECO:0000313" key="9">
    <source>
        <dbReference type="Proteomes" id="UP001596457"/>
    </source>
</evidence>
<dbReference type="InterPro" id="IPR027417">
    <property type="entry name" value="P-loop_NTPase"/>
</dbReference>
<comment type="caution">
    <text evidence="8">The sequence shown here is derived from an EMBL/GenBank/DDBJ whole genome shotgun (WGS) entry which is preliminary data.</text>
</comment>
<evidence type="ECO:0000256" key="2">
    <source>
        <dbReference type="ARBA" id="ARBA00022448"/>
    </source>
</evidence>
<comment type="similarity">
    <text evidence="1">Belongs to the ABC transporter superfamily.</text>
</comment>
<dbReference type="PANTHER" id="PTHR43820:SF6">
    <property type="entry name" value="ABC TRANSPORTER ATP-BINDING PROTEIN"/>
    <property type="match status" value="1"/>
</dbReference>
<keyword evidence="3" id="KW-1003">Cell membrane</keyword>
<keyword evidence="4" id="KW-0547">Nucleotide-binding</keyword>
<evidence type="ECO:0000259" key="7">
    <source>
        <dbReference type="PROSITE" id="PS50893"/>
    </source>
</evidence>
<reference evidence="9" key="1">
    <citation type="journal article" date="2019" name="Int. J. Syst. Evol. Microbiol.">
        <title>The Global Catalogue of Microorganisms (GCM) 10K type strain sequencing project: providing services to taxonomists for standard genome sequencing and annotation.</title>
        <authorList>
            <consortium name="The Broad Institute Genomics Platform"/>
            <consortium name="The Broad Institute Genome Sequencing Center for Infectious Disease"/>
            <person name="Wu L."/>
            <person name="Ma J."/>
        </authorList>
    </citation>
    <scope>NUCLEOTIDE SEQUENCE [LARGE SCALE GENOMIC DNA]</scope>
    <source>
        <strain evidence="9">CCUG 53903</strain>
    </source>
</reference>
<keyword evidence="6" id="KW-0029">Amino-acid transport</keyword>
<evidence type="ECO:0000256" key="1">
    <source>
        <dbReference type="ARBA" id="ARBA00005417"/>
    </source>
</evidence>
<evidence type="ECO:0000256" key="5">
    <source>
        <dbReference type="ARBA" id="ARBA00022840"/>
    </source>
</evidence>
<dbReference type="InterPro" id="IPR003439">
    <property type="entry name" value="ABC_transporter-like_ATP-bd"/>
</dbReference>
<name>A0ABW2SGP2_9BURK</name>
<keyword evidence="5 8" id="KW-0067">ATP-binding</keyword>
<evidence type="ECO:0000256" key="4">
    <source>
        <dbReference type="ARBA" id="ARBA00022741"/>
    </source>
</evidence>
<gene>
    <name evidence="8" type="ORF">ACFQU0_19715</name>
</gene>
<dbReference type="PROSITE" id="PS50893">
    <property type="entry name" value="ABC_TRANSPORTER_2"/>
    <property type="match status" value="1"/>
</dbReference>
<dbReference type="RefSeq" id="WP_382203636.1">
    <property type="nucleotide sequence ID" value="NZ_JBHTBZ010000071.1"/>
</dbReference>
<dbReference type="CDD" id="cd03224">
    <property type="entry name" value="ABC_TM1139_LivF_branched"/>
    <property type="match status" value="1"/>
</dbReference>